<dbReference type="AlphaFoldDB" id="A0AAD5Q6G0"/>
<dbReference type="EMBL" id="JAKCXM010000166">
    <property type="protein sequence ID" value="KAJ0399977.1"/>
    <property type="molecule type" value="Genomic_DNA"/>
</dbReference>
<comment type="caution">
    <text evidence="2">The sequence shown here is derived from an EMBL/GenBank/DDBJ whole genome shotgun (WGS) entry which is preliminary data.</text>
</comment>
<protein>
    <submittedName>
        <fullName evidence="2">Uncharacterized protein</fullName>
    </submittedName>
</protein>
<proteinExistence type="predicted"/>
<gene>
    <name evidence="2" type="ORF">P43SY_006230</name>
</gene>
<evidence type="ECO:0000256" key="1">
    <source>
        <dbReference type="SAM" id="MobiDB-lite"/>
    </source>
</evidence>
<feature type="region of interest" description="Disordered" evidence="1">
    <location>
        <begin position="175"/>
        <end position="223"/>
    </location>
</feature>
<evidence type="ECO:0000313" key="2">
    <source>
        <dbReference type="EMBL" id="KAJ0399977.1"/>
    </source>
</evidence>
<reference evidence="2" key="1">
    <citation type="submission" date="2021-12" db="EMBL/GenBank/DDBJ databases">
        <title>Prjna785345.</title>
        <authorList>
            <person name="Rujirawat T."/>
            <person name="Krajaejun T."/>
        </authorList>
    </citation>
    <scope>NUCLEOTIDE SEQUENCE</scope>
    <source>
        <strain evidence="2">Pi057C3</strain>
    </source>
</reference>
<sequence>MPAPCPATAMGLEPCGTGSVCAPFNGQPGMCVCAPFNGQPGMWCVDQDLYSSAQMYDECYQKPEGESCSIYRLRSDSSGAFALYGLSASKCIAHQCLQYRYVTCMDKKNGDACGYRDVTKGGVIMSYTGTCVDPTFNGAFRECVAKLQKQDGVAPKANRWPKSLDLRNATIANAPSTAKPANVTMTPDPPSPMTMLPSPPSSRPEGPSDVAPKTTAAPSSRSQKVAGNCLAAGIVSLLAGLSVLLM</sequence>
<evidence type="ECO:0000313" key="3">
    <source>
        <dbReference type="Proteomes" id="UP001209570"/>
    </source>
</evidence>
<dbReference type="Proteomes" id="UP001209570">
    <property type="component" value="Unassembled WGS sequence"/>
</dbReference>
<keyword evidence="3" id="KW-1185">Reference proteome</keyword>
<feature type="compositionally biased region" description="Pro residues" evidence="1">
    <location>
        <begin position="187"/>
        <end position="202"/>
    </location>
</feature>
<accession>A0AAD5Q6G0</accession>
<name>A0AAD5Q6G0_PYTIN</name>
<organism evidence="2 3">
    <name type="scientific">Pythium insidiosum</name>
    <name type="common">Pythiosis disease agent</name>
    <dbReference type="NCBI Taxonomy" id="114742"/>
    <lineage>
        <taxon>Eukaryota</taxon>
        <taxon>Sar</taxon>
        <taxon>Stramenopiles</taxon>
        <taxon>Oomycota</taxon>
        <taxon>Peronosporomycetes</taxon>
        <taxon>Pythiales</taxon>
        <taxon>Pythiaceae</taxon>
        <taxon>Pythium</taxon>
    </lineage>
</organism>